<evidence type="ECO:0000313" key="2">
    <source>
        <dbReference type="EMBL" id="CAA9433885.1"/>
    </source>
</evidence>
<evidence type="ECO:0000256" key="1">
    <source>
        <dbReference type="SAM" id="MobiDB-lite"/>
    </source>
</evidence>
<accession>A0A6J4QC58</accession>
<sequence>MGSRAPPRGRGGAGGRAPYPPGRFATVDRLPPRGLGP</sequence>
<gene>
    <name evidence="2" type="ORF">AVDCRST_MAG55-2861</name>
</gene>
<organism evidence="2">
    <name type="scientific">uncultured Rubrobacteraceae bacterium</name>
    <dbReference type="NCBI Taxonomy" id="349277"/>
    <lineage>
        <taxon>Bacteria</taxon>
        <taxon>Bacillati</taxon>
        <taxon>Actinomycetota</taxon>
        <taxon>Rubrobacteria</taxon>
        <taxon>Rubrobacterales</taxon>
        <taxon>Rubrobacteraceae</taxon>
        <taxon>environmental samples</taxon>
    </lineage>
</organism>
<proteinExistence type="predicted"/>
<name>A0A6J4QC58_9ACTN</name>
<protein>
    <submittedName>
        <fullName evidence="2">Uncharacterized protein</fullName>
    </submittedName>
</protein>
<dbReference type="AlphaFoldDB" id="A0A6J4QC58"/>
<dbReference type="EMBL" id="CADCUZ010000142">
    <property type="protein sequence ID" value="CAA9433885.1"/>
    <property type="molecule type" value="Genomic_DNA"/>
</dbReference>
<feature type="region of interest" description="Disordered" evidence="1">
    <location>
        <begin position="1"/>
        <end position="37"/>
    </location>
</feature>
<reference evidence="2" key="1">
    <citation type="submission" date="2020-02" db="EMBL/GenBank/DDBJ databases">
        <authorList>
            <person name="Meier V. D."/>
        </authorList>
    </citation>
    <scope>NUCLEOTIDE SEQUENCE</scope>
    <source>
        <strain evidence="2">AVDCRST_MAG55</strain>
    </source>
</reference>